<dbReference type="SUPFAM" id="SSF103473">
    <property type="entry name" value="MFS general substrate transporter"/>
    <property type="match status" value="1"/>
</dbReference>
<dbReference type="Gene3D" id="1.20.1250.20">
    <property type="entry name" value="MFS general substrate transporter like domains"/>
    <property type="match status" value="1"/>
</dbReference>
<reference evidence="5" key="1">
    <citation type="journal article" date="2013" name="Nature">
        <title>Pan genome of the phytoplankton Emiliania underpins its global distribution.</title>
        <authorList>
            <person name="Read B.A."/>
            <person name="Kegel J."/>
            <person name="Klute M.J."/>
            <person name="Kuo A."/>
            <person name="Lefebvre S.C."/>
            <person name="Maumus F."/>
            <person name="Mayer C."/>
            <person name="Miller J."/>
            <person name="Monier A."/>
            <person name="Salamov A."/>
            <person name="Young J."/>
            <person name="Aguilar M."/>
            <person name="Claverie J.M."/>
            <person name="Frickenhaus S."/>
            <person name="Gonzalez K."/>
            <person name="Herman E.K."/>
            <person name="Lin Y.C."/>
            <person name="Napier J."/>
            <person name="Ogata H."/>
            <person name="Sarno A.F."/>
            <person name="Shmutz J."/>
            <person name="Schroeder D."/>
            <person name="de Vargas C."/>
            <person name="Verret F."/>
            <person name="von Dassow P."/>
            <person name="Valentin K."/>
            <person name="Van de Peer Y."/>
            <person name="Wheeler G."/>
            <person name="Dacks J.B."/>
            <person name="Delwiche C.F."/>
            <person name="Dyhrman S.T."/>
            <person name="Glockner G."/>
            <person name="John U."/>
            <person name="Richards T."/>
            <person name="Worden A.Z."/>
            <person name="Zhang X."/>
            <person name="Grigoriev I.V."/>
            <person name="Allen A.E."/>
            <person name="Bidle K."/>
            <person name="Borodovsky M."/>
            <person name="Bowler C."/>
            <person name="Brownlee C."/>
            <person name="Cock J.M."/>
            <person name="Elias M."/>
            <person name="Gladyshev V.N."/>
            <person name="Groth M."/>
            <person name="Guda C."/>
            <person name="Hadaegh A."/>
            <person name="Iglesias-Rodriguez M.D."/>
            <person name="Jenkins J."/>
            <person name="Jones B.M."/>
            <person name="Lawson T."/>
            <person name="Leese F."/>
            <person name="Lindquist E."/>
            <person name="Lobanov A."/>
            <person name="Lomsadze A."/>
            <person name="Malik S.B."/>
            <person name="Marsh M.E."/>
            <person name="Mackinder L."/>
            <person name="Mock T."/>
            <person name="Mueller-Roeber B."/>
            <person name="Pagarete A."/>
            <person name="Parker M."/>
            <person name="Probert I."/>
            <person name="Quesneville H."/>
            <person name="Raines C."/>
            <person name="Rensing S.A."/>
            <person name="Riano-Pachon D.M."/>
            <person name="Richier S."/>
            <person name="Rokitta S."/>
            <person name="Shiraiwa Y."/>
            <person name="Soanes D.M."/>
            <person name="van der Giezen M."/>
            <person name="Wahlund T.M."/>
            <person name="Williams B."/>
            <person name="Wilson W."/>
            <person name="Wolfe G."/>
            <person name="Wurch L.L."/>
        </authorList>
    </citation>
    <scope>NUCLEOTIDE SEQUENCE</scope>
</reference>
<feature type="chain" id="PRO_5044290989" description="Major facilitator superfamily (MFS) profile domain-containing protein" evidence="3">
    <location>
        <begin position="28"/>
        <end position="264"/>
    </location>
</feature>
<dbReference type="PANTHER" id="PTHR10686:SF18">
    <property type="entry name" value="IP11787P-RELATED"/>
    <property type="match status" value="1"/>
</dbReference>
<organism evidence="4 5">
    <name type="scientific">Emiliania huxleyi (strain CCMP1516)</name>
    <dbReference type="NCBI Taxonomy" id="280463"/>
    <lineage>
        <taxon>Eukaryota</taxon>
        <taxon>Haptista</taxon>
        <taxon>Haptophyta</taxon>
        <taxon>Prymnesiophyceae</taxon>
        <taxon>Isochrysidales</taxon>
        <taxon>Noelaerhabdaceae</taxon>
        <taxon>Emiliania</taxon>
    </lineage>
</organism>
<dbReference type="eggNOG" id="KOG3810">
    <property type="taxonomic scope" value="Eukaryota"/>
</dbReference>
<name>A0A0D3IAU8_EMIH1</name>
<evidence type="ECO:0000256" key="3">
    <source>
        <dbReference type="SAM" id="SignalP"/>
    </source>
</evidence>
<dbReference type="HOGENOM" id="CLU_1055992_0_0_1"/>
<evidence type="ECO:0000256" key="2">
    <source>
        <dbReference type="SAM" id="MobiDB-lite"/>
    </source>
</evidence>
<dbReference type="GO" id="GO:0090482">
    <property type="term" value="F:vitamin transmembrane transporter activity"/>
    <property type="evidence" value="ECO:0007669"/>
    <property type="project" value="InterPro"/>
</dbReference>
<evidence type="ECO:0000256" key="1">
    <source>
        <dbReference type="ARBA" id="ARBA00005773"/>
    </source>
</evidence>
<dbReference type="AlphaFoldDB" id="A0A0D3IAU8"/>
<dbReference type="Proteomes" id="UP000013827">
    <property type="component" value="Unassembled WGS sequence"/>
</dbReference>
<keyword evidence="5" id="KW-1185">Reference proteome</keyword>
<keyword evidence="3" id="KW-0732">Signal</keyword>
<sequence>MRGIIEARRRLGHGVIVLAAVAALAQAKPSEPFLTLYLLRAKSIAASDLERFVWPCATWGAFALALPVGLLADAAGSRVVILCGMLCRQATRTLLLFAQSVPAMAGMQLTYAASAAADTVLFAYVFALTPKPGPAAFARAAGVVRAAYHAGNVAASLVGEWWVEGSGLDASAAGGGAEAALRPLFLASWATATAALLLAAAALPPPLRPPPLSVASLLLPRRGQAGGRGSGGSDGSDGSGGSGGGGSGGGGGGGFGGGAGGGGG</sequence>
<evidence type="ECO:0000313" key="4">
    <source>
        <dbReference type="EnsemblProtists" id="EOD08383"/>
    </source>
</evidence>
<feature type="compositionally biased region" description="Gly residues" evidence="2">
    <location>
        <begin position="224"/>
        <end position="264"/>
    </location>
</feature>
<dbReference type="RefSeq" id="XP_005760812.1">
    <property type="nucleotide sequence ID" value="XM_005760755.1"/>
</dbReference>
<reference evidence="4" key="2">
    <citation type="submission" date="2024-10" db="UniProtKB">
        <authorList>
            <consortium name="EnsemblProtists"/>
        </authorList>
    </citation>
    <scope>IDENTIFICATION</scope>
</reference>
<dbReference type="GO" id="GO:0005886">
    <property type="term" value="C:plasma membrane"/>
    <property type="evidence" value="ECO:0007669"/>
    <property type="project" value="TreeGrafter"/>
</dbReference>
<accession>A0A0D3IAU8</accession>
<dbReference type="PaxDb" id="2903-EOD08383"/>
<dbReference type="EnsemblProtists" id="EOD08383">
    <property type="protein sequence ID" value="EOD08383"/>
    <property type="gene ID" value="EMIHUDRAFT_438313"/>
</dbReference>
<dbReference type="PANTHER" id="PTHR10686">
    <property type="entry name" value="FOLATE TRANSPORTER"/>
    <property type="match status" value="1"/>
</dbReference>
<proteinExistence type="inferred from homology"/>
<dbReference type="KEGG" id="ehx:EMIHUDRAFT_438313"/>
<dbReference type="InterPro" id="IPR002666">
    <property type="entry name" value="Folate_carrier"/>
</dbReference>
<evidence type="ECO:0000313" key="5">
    <source>
        <dbReference type="Proteomes" id="UP000013827"/>
    </source>
</evidence>
<dbReference type="GeneID" id="17254576"/>
<evidence type="ECO:0008006" key="6">
    <source>
        <dbReference type="Google" id="ProtNLM"/>
    </source>
</evidence>
<protein>
    <recommendedName>
        <fullName evidence="6">Major facilitator superfamily (MFS) profile domain-containing protein</fullName>
    </recommendedName>
</protein>
<dbReference type="Pfam" id="PF01770">
    <property type="entry name" value="Folate_carrier"/>
    <property type="match status" value="1"/>
</dbReference>
<comment type="similarity">
    <text evidence="1">Belongs to the reduced folate carrier (RFC) transporter (TC 2.A.48) family.</text>
</comment>
<feature type="region of interest" description="Disordered" evidence="2">
    <location>
        <begin position="223"/>
        <end position="264"/>
    </location>
</feature>
<feature type="signal peptide" evidence="3">
    <location>
        <begin position="1"/>
        <end position="27"/>
    </location>
</feature>
<dbReference type="InterPro" id="IPR036259">
    <property type="entry name" value="MFS_trans_sf"/>
</dbReference>